<proteinExistence type="predicted"/>
<evidence type="ECO:0000256" key="1">
    <source>
        <dbReference type="SAM" id="MobiDB-lite"/>
    </source>
</evidence>
<accession>A0A853BTI7</accession>
<dbReference type="EMBL" id="JACCFO010000001">
    <property type="protein sequence ID" value="NYI98453.1"/>
    <property type="molecule type" value="Genomic_DNA"/>
</dbReference>
<dbReference type="Pfam" id="PF13930">
    <property type="entry name" value="Endonuclea_NS_2"/>
    <property type="match status" value="1"/>
</dbReference>
<dbReference type="AlphaFoldDB" id="A0A853BTI7"/>
<feature type="compositionally biased region" description="Low complexity" evidence="1">
    <location>
        <begin position="256"/>
        <end position="278"/>
    </location>
</feature>
<feature type="compositionally biased region" description="Polar residues" evidence="1">
    <location>
        <begin position="185"/>
        <end position="194"/>
    </location>
</feature>
<comment type="caution">
    <text evidence="3">The sequence shown here is derived from an EMBL/GenBank/DDBJ whole genome shotgun (WGS) entry which is preliminary data.</text>
</comment>
<dbReference type="InterPro" id="IPR044929">
    <property type="entry name" value="DNA/RNA_non-sp_Endonuclease_sf"/>
</dbReference>
<protein>
    <recommendedName>
        <fullName evidence="2">Type VII secretion system protein EssD-like domain-containing protein</fullName>
    </recommendedName>
</protein>
<organism evidence="3 4">
    <name type="scientific">Streptomonospora nanhaiensis</name>
    <dbReference type="NCBI Taxonomy" id="1323731"/>
    <lineage>
        <taxon>Bacteria</taxon>
        <taxon>Bacillati</taxon>
        <taxon>Actinomycetota</taxon>
        <taxon>Actinomycetes</taxon>
        <taxon>Streptosporangiales</taxon>
        <taxon>Nocardiopsidaceae</taxon>
        <taxon>Streptomonospora</taxon>
    </lineage>
</organism>
<gene>
    <name evidence="3" type="ORF">HNR12_004730</name>
</gene>
<keyword evidence="4" id="KW-1185">Reference proteome</keyword>
<evidence type="ECO:0000313" key="4">
    <source>
        <dbReference type="Proteomes" id="UP000575985"/>
    </source>
</evidence>
<evidence type="ECO:0000313" key="3">
    <source>
        <dbReference type="EMBL" id="NYI98453.1"/>
    </source>
</evidence>
<feature type="compositionally biased region" description="Gly residues" evidence="1">
    <location>
        <begin position="282"/>
        <end position="306"/>
    </location>
</feature>
<feature type="region of interest" description="Disordered" evidence="1">
    <location>
        <begin position="234"/>
        <end position="416"/>
    </location>
</feature>
<sequence length="671" mass="72359">MATPWAVPQEHDAPWYMDVGSALVDLTWGSLKDTLGMSGFHDGQGDWTINPATRWENAKAYWGDSLAGIAMLAGYHDGEFSLSTARTAWTEVGHSMVPWREWDDRPGYVITQGLVNVGSIVGGAIATATGAGAVVGVPLLAWRGTRVVRTLSNLGDLGPGRNGDGDGGEGAEFTRTGSEFDLSRINGQDAPTTSELQQRINEVLDVRAEEIGLEAALEEAAGWRNRRPALVGAPDIEANADGPDNPPSSTPPPSDTPTHSPPTGGTRTGSPSGSETGPGPEPSGGGGGGTGGRGGTGGSGGLGGDDPGLPDDGPEGPGDPEGQRPEDRAEGDPTDPTDATDPADPTDPRADDPNETPGEEPAGDVEGGDLDITDERDDGEGEGDGDTSQRPPKPERLDPDSPLWPEEGKRFGEGVRLDPNTRYELRDYRDNYASDADYENDRPEVFITNDKGEVVEVHTRTDRENAQNPELMDPRPNATYVVDDRYTYRTDHLGRTESMEGVLELDSNARNDTQQRAIGWEGRDYYKAYNKYLTDQFTAQHGRSPNPGELPLYEDVNWNGGHMAGASEFGGGGERLNVVPMLETVNQKRSHLPGIGGSFRRLEEEWVRLLKQDPKPEVRVRITNVYDPNMPTLTAPDGRVLHPPPTDIFVEWEVNGVKHPSPLRYRNSDRL</sequence>
<feature type="compositionally biased region" description="Low complexity" evidence="1">
    <location>
        <begin position="334"/>
        <end position="343"/>
    </location>
</feature>
<feature type="compositionally biased region" description="Acidic residues" evidence="1">
    <location>
        <begin position="353"/>
        <end position="385"/>
    </location>
</feature>
<evidence type="ECO:0000259" key="2">
    <source>
        <dbReference type="Pfam" id="PF13930"/>
    </source>
</evidence>
<reference evidence="3 4" key="1">
    <citation type="submission" date="2020-07" db="EMBL/GenBank/DDBJ databases">
        <title>Sequencing the genomes of 1000 actinobacteria strains.</title>
        <authorList>
            <person name="Klenk H.-P."/>
        </authorList>
    </citation>
    <scope>NUCLEOTIDE SEQUENCE [LARGE SCALE GENOMIC DNA]</scope>
    <source>
        <strain evidence="3 4">DSM 45927</strain>
    </source>
</reference>
<dbReference type="Gene3D" id="3.40.570.10">
    <property type="entry name" value="Extracellular Endonuclease, subunit A"/>
    <property type="match status" value="1"/>
</dbReference>
<dbReference type="Proteomes" id="UP000575985">
    <property type="component" value="Unassembled WGS sequence"/>
</dbReference>
<name>A0A853BTI7_9ACTN</name>
<dbReference type="InterPro" id="IPR044927">
    <property type="entry name" value="Endonuclea_NS_2"/>
</dbReference>
<feature type="compositionally biased region" description="Pro residues" evidence="1">
    <location>
        <begin position="244"/>
        <end position="255"/>
    </location>
</feature>
<feature type="domain" description="Type VII secretion system protein EssD-like" evidence="2">
    <location>
        <begin position="556"/>
        <end position="629"/>
    </location>
</feature>
<feature type="compositionally biased region" description="Basic and acidic residues" evidence="1">
    <location>
        <begin position="406"/>
        <end position="416"/>
    </location>
</feature>
<feature type="compositionally biased region" description="Basic and acidic residues" evidence="1">
    <location>
        <begin position="321"/>
        <end position="331"/>
    </location>
</feature>
<feature type="region of interest" description="Disordered" evidence="1">
    <location>
        <begin position="155"/>
        <end position="194"/>
    </location>
</feature>